<dbReference type="AlphaFoldDB" id="A0A263CUU0"/>
<keyword evidence="5" id="KW-1185">Reference proteome</keyword>
<dbReference type="Pfam" id="PF08659">
    <property type="entry name" value="KR"/>
    <property type="match status" value="1"/>
</dbReference>
<proteinExistence type="predicted"/>
<accession>A0A263CUU0</accession>
<evidence type="ECO:0000256" key="2">
    <source>
        <dbReference type="SAM" id="MobiDB-lite"/>
    </source>
</evidence>
<dbReference type="Gene3D" id="3.40.50.720">
    <property type="entry name" value="NAD(P)-binding Rossmann-like Domain"/>
    <property type="match status" value="1"/>
</dbReference>
<dbReference type="CDD" id="cd08956">
    <property type="entry name" value="KR_3_FAS_SDR_x"/>
    <property type="match status" value="1"/>
</dbReference>
<dbReference type="SMART" id="SM00822">
    <property type="entry name" value="PKS_KR"/>
    <property type="match status" value="1"/>
</dbReference>
<feature type="non-terminal residue" evidence="4">
    <location>
        <position position="376"/>
    </location>
</feature>
<dbReference type="Proteomes" id="UP000242444">
    <property type="component" value="Unassembled WGS sequence"/>
</dbReference>
<evidence type="ECO:0000256" key="1">
    <source>
        <dbReference type="ARBA" id="ARBA00022679"/>
    </source>
</evidence>
<evidence type="ECO:0000259" key="3">
    <source>
        <dbReference type="SMART" id="SM00822"/>
    </source>
</evidence>
<organism evidence="4 5">
    <name type="scientific">Amycolatopsis antarctica</name>
    <dbReference type="NCBI Taxonomy" id="1854586"/>
    <lineage>
        <taxon>Bacteria</taxon>
        <taxon>Bacillati</taxon>
        <taxon>Actinomycetota</taxon>
        <taxon>Actinomycetes</taxon>
        <taxon>Pseudonocardiales</taxon>
        <taxon>Pseudonocardiaceae</taxon>
        <taxon>Amycolatopsis</taxon>
    </lineage>
</organism>
<dbReference type="InterPro" id="IPR013968">
    <property type="entry name" value="PKS_KR"/>
</dbReference>
<dbReference type="GO" id="GO:0019290">
    <property type="term" value="P:siderophore biosynthetic process"/>
    <property type="evidence" value="ECO:0007669"/>
    <property type="project" value="InterPro"/>
</dbReference>
<dbReference type="InterPro" id="IPR050091">
    <property type="entry name" value="PKS_NRPS_Biosynth_Enz"/>
</dbReference>
<name>A0A263CUU0_9PSEU</name>
<feature type="domain" description="Ketoreductase" evidence="3">
    <location>
        <begin position="128"/>
        <end position="304"/>
    </location>
</feature>
<feature type="region of interest" description="Disordered" evidence="2">
    <location>
        <begin position="97"/>
        <end position="119"/>
    </location>
</feature>
<dbReference type="SUPFAM" id="SSF51735">
    <property type="entry name" value="NAD(P)-binding Rossmann-fold domains"/>
    <property type="match status" value="2"/>
</dbReference>
<dbReference type="InterPro" id="IPR036291">
    <property type="entry name" value="NAD(P)-bd_dom_sf"/>
</dbReference>
<reference evidence="4 5" key="1">
    <citation type="submission" date="2017-07" db="EMBL/GenBank/DDBJ databases">
        <title>Amycolatopsis antarcticus sp. nov., isolated from the surface of an Antarcticus brown macroalga.</title>
        <authorList>
            <person name="Wang J."/>
            <person name="Leiva S."/>
            <person name="Huang J."/>
            <person name="Huang Y."/>
        </authorList>
    </citation>
    <scope>NUCLEOTIDE SEQUENCE [LARGE SCALE GENOMIC DNA]</scope>
    <source>
        <strain evidence="4 5">AU-G6</strain>
    </source>
</reference>
<comment type="caution">
    <text evidence="4">The sequence shown here is derived from an EMBL/GenBank/DDBJ whole genome shotgun (WGS) entry which is preliminary data.</text>
</comment>
<dbReference type="InterPro" id="IPR003560">
    <property type="entry name" value="DHB_DH"/>
</dbReference>
<dbReference type="PRINTS" id="PR01397">
    <property type="entry name" value="DHBDHDRGNASE"/>
</dbReference>
<gene>
    <name evidence="4" type="ORF">CFN78_28315</name>
</gene>
<protein>
    <submittedName>
        <fullName evidence="4">Polyketide synthase</fullName>
    </submittedName>
</protein>
<dbReference type="EMBL" id="NKYE01000043">
    <property type="protein sequence ID" value="OZM69871.1"/>
    <property type="molecule type" value="Genomic_DNA"/>
</dbReference>
<dbReference type="InParanoid" id="A0A263CUU0"/>
<keyword evidence="1" id="KW-0808">Transferase</keyword>
<sequence>MGDGRFAGSCLVLVTRGAVGPVVGSGVDVGGGAVWGLVRSAVLEHPGRFALVDVECGGDVGVALPLLGDEPQVVVRGGVARVARLARLGDVELLSGLGSGSSESESESGSGLGSESGSGSVWGWDPAGVVLVTGGTGGLGGVLARHLVRGGQRRLVLVSRRGGDAPGAGALVEELVGLGAEVSVVACDVSCPGAVGELVAGVADLTAVVHAAGVLDDGVVESLTADRLASVFAAKAGAAWELHRATVDRGVAGFVLFSSAAGVLGGAGQGNYAAANAFLDALAVYRRGVGLPAVSLAWGAWDADVGMSGDPVRDVSLGVRRIGVERGLALFDAAVGSRHPLVIATAGVDGAGVVSGGVVPSMLRGLVPVTRRTASA</sequence>
<dbReference type="PANTHER" id="PTHR43775:SF51">
    <property type="entry name" value="INACTIVE PHENOLPHTHIOCEROL SYNTHESIS POLYKETIDE SYNTHASE TYPE I PKS1-RELATED"/>
    <property type="match status" value="1"/>
</dbReference>
<feature type="compositionally biased region" description="Low complexity" evidence="2">
    <location>
        <begin position="97"/>
        <end position="109"/>
    </location>
</feature>
<evidence type="ECO:0000313" key="5">
    <source>
        <dbReference type="Proteomes" id="UP000242444"/>
    </source>
</evidence>
<dbReference type="GO" id="GO:0008667">
    <property type="term" value="F:2,3-dihydro-2,3-dihydroxybenzoate dehydrogenase activity"/>
    <property type="evidence" value="ECO:0007669"/>
    <property type="project" value="InterPro"/>
</dbReference>
<evidence type="ECO:0000313" key="4">
    <source>
        <dbReference type="EMBL" id="OZM69871.1"/>
    </source>
</evidence>
<dbReference type="GO" id="GO:0004312">
    <property type="term" value="F:fatty acid synthase activity"/>
    <property type="evidence" value="ECO:0007669"/>
    <property type="project" value="TreeGrafter"/>
</dbReference>
<dbReference type="InterPro" id="IPR057326">
    <property type="entry name" value="KR_dom"/>
</dbReference>
<dbReference type="GO" id="GO:0006633">
    <property type="term" value="P:fatty acid biosynthetic process"/>
    <property type="evidence" value="ECO:0007669"/>
    <property type="project" value="TreeGrafter"/>
</dbReference>
<dbReference type="PANTHER" id="PTHR43775">
    <property type="entry name" value="FATTY ACID SYNTHASE"/>
    <property type="match status" value="1"/>
</dbReference>